<name>A0ABV4T6F0_9EURY</name>
<organism evidence="1 2">
    <name type="scientific">Pyrococcus kukulkanii</name>
    <dbReference type="NCBI Taxonomy" id="1609559"/>
    <lineage>
        <taxon>Archaea</taxon>
        <taxon>Methanobacteriati</taxon>
        <taxon>Methanobacteriota</taxon>
        <taxon>Thermococci</taxon>
        <taxon>Thermococcales</taxon>
        <taxon>Thermococcaceae</taxon>
        <taxon>Pyrococcus</taxon>
    </lineage>
</organism>
<evidence type="ECO:0000313" key="2">
    <source>
        <dbReference type="Proteomes" id="UP001571980"/>
    </source>
</evidence>
<accession>A0ABV4T6F0</accession>
<dbReference type="Proteomes" id="UP001571980">
    <property type="component" value="Unassembled WGS sequence"/>
</dbReference>
<proteinExistence type="predicted"/>
<protein>
    <submittedName>
        <fullName evidence="1">Uncharacterized protein</fullName>
    </submittedName>
</protein>
<reference evidence="1 2" key="1">
    <citation type="submission" date="2023-03" db="EMBL/GenBank/DDBJ databases">
        <title>Speciation in Pyrococcus: adaptation to high temperature as a mechanism.</title>
        <authorList>
            <person name="Gu J."/>
        </authorList>
    </citation>
    <scope>NUCLEOTIDE SEQUENCE [LARGE SCALE GENOMIC DNA]</scope>
    <source>
        <strain evidence="1 2">LMOA34</strain>
    </source>
</reference>
<comment type="caution">
    <text evidence="1">The sequence shown here is derived from an EMBL/GenBank/DDBJ whole genome shotgun (WGS) entry which is preliminary data.</text>
</comment>
<keyword evidence="2" id="KW-1185">Reference proteome</keyword>
<dbReference type="EMBL" id="JARRIG010000007">
    <property type="protein sequence ID" value="MFA4805270.1"/>
    <property type="molecule type" value="Genomic_DNA"/>
</dbReference>
<gene>
    <name evidence="1" type="ORF">P8X34_11080</name>
</gene>
<dbReference type="RefSeq" id="WP_372824767.1">
    <property type="nucleotide sequence ID" value="NZ_JARRIG010000007.1"/>
</dbReference>
<evidence type="ECO:0000313" key="1">
    <source>
        <dbReference type="EMBL" id="MFA4805270.1"/>
    </source>
</evidence>
<sequence>MWARDDVTGIEFDVPVYHIGTRYSFTEGEATEDRIRFLEELLLEVKRSYGQVKSLEGMIARLSQNLDSNMLIFFPSFNLSCPTRTLLSVILDEGPSSNKG</sequence>